<feature type="transmembrane region" description="Helical" evidence="5">
    <location>
        <begin position="340"/>
        <end position="362"/>
    </location>
</feature>
<evidence type="ECO:0000259" key="6">
    <source>
        <dbReference type="Pfam" id="PF00892"/>
    </source>
</evidence>
<dbReference type="PANTHER" id="PTHR22911:SF6">
    <property type="entry name" value="SOLUTE CARRIER FAMILY 35 MEMBER G1"/>
    <property type="match status" value="1"/>
</dbReference>
<accession>A0ABM0MF31</accession>
<comment type="subcellular location">
    <subcellularLocation>
        <location evidence="1">Membrane</location>
        <topology evidence="1">Multi-pass membrane protein</topology>
    </subcellularLocation>
</comment>
<keyword evidence="4 5" id="KW-0472">Membrane</keyword>
<reference evidence="8" key="1">
    <citation type="submission" date="2025-08" db="UniProtKB">
        <authorList>
            <consortium name="RefSeq"/>
        </authorList>
    </citation>
    <scope>IDENTIFICATION</scope>
    <source>
        <tissue evidence="8">Testes</tissue>
    </source>
</reference>
<proteinExistence type="predicted"/>
<dbReference type="GeneID" id="102808872"/>
<keyword evidence="2 5" id="KW-0812">Transmembrane</keyword>
<dbReference type="PANTHER" id="PTHR22911">
    <property type="entry name" value="ACYL-MALONYL CONDENSING ENZYME-RELATED"/>
    <property type="match status" value="1"/>
</dbReference>
<dbReference type="Pfam" id="PF00892">
    <property type="entry name" value="EamA"/>
    <property type="match status" value="2"/>
</dbReference>
<protein>
    <submittedName>
        <fullName evidence="8">Uncharacterized protein LOC102808872</fullName>
    </submittedName>
</protein>
<evidence type="ECO:0000256" key="5">
    <source>
        <dbReference type="SAM" id="Phobius"/>
    </source>
</evidence>
<evidence type="ECO:0000313" key="7">
    <source>
        <dbReference type="Proteomes" id="UP000694865"/>
    </source>
</evidence>
<evidence type="ECO:0000256" key="3">
    <source>
        <dbReference type="ARBA" id="ARBA00022989"/>
    </source>
</evidence>
<feature type="domain" description="EamA" evidence="6">
    <location>
        <begin position="245"/>
        <end position="382"/>
    </location>
</feature>
<name>A0ABM0MF31_SACKO</name>
<evidence type="ECO:0000256" key="2">
    <source>
        <dbReference type="ARBA" id="ARBA00022692"/>
    </source>
</evidence>
<feature type="transmembrane region" description="Helical" evidence="5">
    <location>
        <begin position="244"/>
        <end position="264"/>
    </location>
</feature>
<feature type="transmembrane region" description="Helical" evidence="5">
    <location>
        <begin position="182"/>
        <end position="200"/>
    </location>
</feature>
<feature type="transmembrane region" description="Helical" evidence="5">
    <location>
        <begin position="212"/>
        <end position="232"/>
    </location>
</feature>
<sequence length="402" mass="44032">MGLIVGAVLHNQAYLFHFESWHSHNKCRRTVNNLARRMENNSSTTCRYEKWELSDSAWLFRTNSTEAKCDIERVSEGRESTSCWMAFLGISLALLSGLFMGIADVFCVICVYAGLSPAQNLTIRSLAVATVIIPIMMCRRINPFNIKKRDIVLAVMKGSLENGADIMFYYTAVLRGIGDATAITTGAVMVFIPVIARIFVNEKLTVKDGITILVNIVGIILVTRPEFIFGPTQGGPILDTKHVALGYILALVTSLSLAIGVVCFKGLSDDISVLIVMFYSCLSGVLVNLPLIYFTSTAPIYTLISENIAIIGYLFAIVVLYIGYLYTFNTALQLEPAAKVALLCNFQVMVSFAAEVIVFHNVVTVLELVGAGLVLLSSCIVTILAWLSSENYNNAKKSSSIQ</sequence>
<dbReference type="Proteomes" id="UP000694865">
    <property type="component" value="Unplaced"/>
</dbReference>
<feature type="transmembrane region" description="Helical" evidence="5">
    <location>
        <begin position="368"/>
        <end position="387"/>
    </location>
</feature>
<organism evidence="7 8">
    <name type="scientific">Saccoglossus kowalevskii</name>
    <name type="common">Acorn worm</name>
    <dbReference type="NCBI Taxonomy" id="10224"/>
    <lineage>
        <taxon>Eukaryota</taxon>
        <taxon>Metazoa</taxon>
        <taxon>Hemichordata</taxon>
        <taxon>Enteropneusta</taxon>
        <taxon>Harrimaniidae</taxon>
        <taxon>Saccoglossus</taxon>
    </lineage>
</organism>
<dbReference type="InterPro" id="IPR037185">
    <property type="entry name" value="EmrE-like"/>
</dbReference>
<feature type="domain" description="EamA" evidence="6">
    <location>
        <begin position="88"/>
        <end position="223"/>
    </location>
</feature>
<keyword evidence="7" id="KW-1185">Reference proteome</keyword>
<feature type="transmembrane region" description="Helical" evidence="5">
    <location>
        <begin position="308"/>
        <end position="328"/>
    </location>
</feature>
<dbReference type="SUPFAM" id="SSF103481">
    <property type="entry name" value="Multidrug resistance efflux transporter EmrE"/>
    <property type="match status" value="2"/>
</dbReference>
<dbReference type="InterPro" id="IPR000620">
    <property type="entry name" value="EamA_dom"/>
</dbReference>
<feature type="transmembrane region" description="Helical" evidence="5">
    <location>
        <begin position="271"/>
        <end position="296"/>
    </location>
</feature>
<evidence type="ECO:0000256" key="4">
    <source>
        <dbReference type="ARBA" id="ARBA00023136"/>
    </source>
</evidence>
<feature type="transmembrane region" description="Helical" evidence="5">
    <location>
        <begin position="121"/>
        <end position="139"/>
    </location>
</feature>
<keyword evidence="3 5" id="KW-1133">Transmembrane helix</keyword>
<gene>
    <name evidence="8" type="primary">LOC102808872</name>
</gene>
<evidence type="ECO:0000256" key="1">
    <source>
        <dbReference type="ARBA" id="ARBA00004141"/>
    </source>
</evidence>
<feature type="transmembrane region" description="Helical" evidence="5">
    <location>
        <begin position="83"/>
        <end position="115"/>
    </location>
</feature>
<dbReference type="RefSeq" id="XP_006818622.1">
    <property type="nucleotide sequence ID" value="XM_006818559.1"/>
</dbReference>
<evidence type="ECO:0000313" key="8">
    <source>
        <dbReference type="RefSeq" id="XP_006818622.1"/>
    </source>
</evidence>